<proteinExistence type="inferred from homology"/>
<dbReference type="EC" id="1.8.-.-" evidence="7"/>
<comment type="subcellular location">
    <subcellularLocation>
        <location evidence="7">Secreted</location>
    </subcellularLocation>
    <subcellularLocation>
        <location evidence="7">Lysosome</location>
    </subcellularLocation>
</comment>
<dbReference type="GO" id="GO:0005764">
    <property type="term" value="C:lysosome"/>
    <property type="evidence" value="ECO:0007669"/>
    <property type="project" value="UniProtKB-SubCell"/>
</dbReference>
<dbReference type="GO" id="GO:0002376">
    <property type="term" value="P:immune system process"/>
    <property type="evidence" value="ECO:0007669"/>
    <property type="project" value="UniProtKB-KW"/>
</dbReference>
<protein>
    <recommendedName>
        <fullName evidence="7">Gamma-interferon-inducible lysosomal thiol reductase</fullName>
        <ecNumber evidence="7">1.8.-.-</ecNumber>
    </recommendedName>
    <alternativeName>
        <fullName evidence="7">Gamma-interferon-inducible protein IP-30</fullName>
    </alternativeName>
</protein>
<dbReference type="Pfam" id="PF03227">
    <property type="entry name" value="GILT"/>
    <property type="match status" value="1"/>
</dbReference>
<keyword evidence="3 7" id="KW-0964">Secreted</keyword>
<evidence type="ECO:0000256" key="6">
    <source>
        <dbReference type="ARBA" id="ARBA00059163"/>
    </source>
</evidence>
<keyword evidence="7" id="KW-0560">Oxidoreductase</keyword>
<keyword evidence="7" id="KW-0458">Lysosome</keyword>
<comment type="subunit">
    <text evidence="2 7">Dimer; disulfide-linked.</text>
</comment>
<evidence type="ECO:0000256" key="2">
    <source>
        <dbReference type="ARBA" id="ARBA00011615"/>
    </source>
</evidence>
<dbReference type="GO" id="GO:0016671">
    <property type="term" value="F:oxidoreductase activity, acting on a sulfur group of donors, disulfide as acceptor"/>
    <property type="evidence" value="ECO:0007669"/>
    <property type="project" value="UniProtKB-UniRule"/>
</dbReference>
<evidence type="ECO:0000313" key="10">
    <source>
        <dbReference type="Proteomes" id="UP000190648"/>
    </source>
</evidence>
<dbReference type="PANTHER" id="PTHR13234:SF8">
    <property type="entry name" value="GAMMA-INTERFERON-INDUCIBLE LYSOSOMAL THIOL REDUCTASE"/>
    <property type="match status" value="1"/>
</dbReference>
<dbReference type="InterPro" id="IPR004911">
    <property type="entry name" value="Interferon-induced_GILT"/>
</dbReference>
<evidence type="ECO:0000256" key="5">
    <source>
        <dbReference type="ARBA" id="ARBA00023180"/>
    </source>
</evidence>
<dbReference type="Proteomes" id="UP000190648">
    <property type="component" value="Unassembled WGS sequence"/>
</dbReference>
<dbReference type="STRING" id="372326.A0A1V4KQJ6"/>
<keyword evidence="7" id="KW-0391">Immunity</keyword>
<comment type="function">
    <text evidence="7">Lysosomal thiol reductase that can reduce protein disulfide bonds. Facilitates the complete unfolding of proteins destined for lysosomal degradation. Plays an important role in antigen processing.</text>
</comment>
<evidence type="ECO:0000256" key="8">
    <source>
        <dbReference type="SAM" id="SignalP"/>
    </source>
</evidence>
<dbReference type="GO" id="GO:0005576">
    <property type="term" value="C:extracellular region"/>
    <property type="evidence" value="ECO:0007669"/>
    <property type="project" value="UniProtKB-SubCell"/>
</dbReference>
<gene>
    <name evidence="9" type="primary">IFI30</name>
    <name evidence="9" type="ORF">AV530_006827</name>
</gene>
<feature type="signal peptide" evidence="8">
    <location>
        <begin position="1"/>
        <end position="19"/>
    </location>
</feature>
<keyword evidence="7" id="KW-1015">Disulfide bond</keyword>
<dbReference type="OrthoDB" id="958254at2759"/>
<evidence type="ECO:0000256" key="4">
    <source>
        <dbReference type="ARBA" id="ARBA00022729"/>
    </source>
</evidence>
<keyword evidence="7" id="KW-0676">Redox-active center</keyword>
<evidence type="ECO:0000256" key="3">
    <source>
        <dbReference type="ARBA" id="ARBA00022525"/>
    </source>
</evidence>
<evidence type="ECO:0000313" key="9">
    <source>
        <dbReference type="EMBL" id="OPJ86708.1"/>
    </source>
</evidence>
<comment type="caution">
    <text evidence="9">The sequence shown here is derived from an EMBL/GenBank/DDBJ whole genome shotgun (WGS) entry which is preliminary data.</text>
</comment>
<keyword evidence="4 7" id="KW-0732">Signal</keyword>
<dbReference type="EMBL" id="LSYS01002182">
    <property type="protein sequence ID" value="OPJ86708.1"/>
    <property type="molecule type" value="Genomic_DNA"/>
</dbReference>
<keyword evidence="5 7" id="KW-0325">Glycoprotein</keyword>
<dbReference type="PANTHER" id="PTHR13234">
    <property type="entry name" value="GAMMA-INTERFERON INDUCIBLE LYSOSOMAL THIOL REDUCTASE GILT"/>
    <property type="match status" value="1"/>
</dbReference>
<evidence type="ECO:0000256" key="7">
    <source>
        <dbReference type="RuleBase" id="RU369109"/>
    </source>
</evidence>
<dbReference type="AlphaFoldDB" id="A0A1V4KQJ6"/>
<sequence length="315" mass="34038">MAPAVTLVLLVALLAPGLAVVAATPGCDAPAPLWCSSPEIAAACQAERRCANRSQPAAAPVELSLFYESLCPACRAFLVQELFTAWLVLPDDVFNVTLVPYGNAQERNVSGKWRFQCQHGPEECLGNMIETCLMHEAKDFSTYFPVIFCLESGSSVTKNLEACLQVYAPELDSGRVTACVQGDVGAALMHRNAQLTEALDPPHQYVPWILVNGAAGGTLGGARRGGVTPLLARWWAPLSPSRRAVMLQPLSQASGEKGFSNKLLPRWRSQSLVWSLSTRWLIGRDVVMLSTRWPGRDGTEPPVVLEKGHPAPKAP</sequence>
<comment type="function">
    <text evidence="6">Lysosomal thiol reductase that can reduce protein disulfide bonds. May facilitate the complete unfolding of proteins destined for lysosomal degradation. Plays an important role in antigen processing. Facilitates the generation of MHC class II-restricted epitodes from disulfide bond-containing antigen by the endocytic reduction of disulfide bonds. Also facilitates MHC class I-restricted recognition of exogenous antigens containing disulfide bonds by CD8+ T-cells or crosspresentation.</text>
</comment>
<organism evidence="9 10">
    <name type="scientific">Patagioenas fasciata monilis</name>
    <dbReference type="NCBI Taxonomy" id="372326"/>
    <lineage>
        <taxon>Eukaryota</taxon>
        <taxon>Metazoa</taxon>
        <taxon>Chordata</taxon>
        <taxon>Craniata</taxon>
        <taxon>Vertebrata</taxon>
        <taxon>Euteleostomi</taxon>
        <taxon>Archelosauria</taxon>
        <taxon>Archosauria</taxon>
        <taxon>Dinosauria</taxon>
        <taxon>Saurischia</taxon>
        <taxon>Theropoda</taxon>
        <taxon>Coelurosauria</taxon>
        <taxon>Aves</taxon>
        <taxon>Neognathae</taxon>
        <taxon>Neoaves</taxon>
        <taxon>Columbimorphae</taxon>
        <taxon>Columbiformes</taxon>
        <taxon>Columbidae</taxon>
        <taxon>Patagioenas</taxon>
    </lineage>
</organism>
<evidence type="ECO:0000256" key="1">
    <source>
        <dbReference type="ARBA" id="ARBA00005679"/>
    </source>
</evidence>
<name>A0A1V4KQJ6_PATFA</name>
<feature type="chain" id="PRO_5012663412" description="Gamma-interferon-inducible lysosomal thiol reductase" evidence="8">
    <location>
        <begin position="20"/>
        <end position="315"/>
    </location>
</feature>
<reference evidence="9 10" key="1">
    <citation type="submission" date="2016-02" db="EMBL/GenBank/DDBJ databases">
        <title>Band-tailed pigeon sequencing and assembly.</title>
        <authorList>
            <person name="Soares A.E."/>
            <person name="Novak B.J."/>
            <person name="Rice E.S."/>
            <person name="O'Connell B."/>
            <person name="Chang D."/>
            <person name="Weber S."/>
            <person name="Shapiro B."/>
        </authorList>
    </citation>
    <scope>NUCLEOTIDE SEQUENCE [LARGE SCALE GENOMIC DNA]</scope>
    <source>
        <strain evidence="9">BTP2013</strain>
        <tissue evidence="9">Blood</tissue>
    </source>
</reference>
<accession>A0A1V4KQJ6</accession>
<keyword evidence="10" id="KW-1185">Reference proteome</keyword>
<comment type="similarity">
    <text evidence="1 7">Belongs to the GILT family.</text>
</comment>